<reference evidence="3" key="2">
    <citation type="journal article" date="2022" name="Front. Microbiol.">
        <title>Comparative Genomic Analysis Revealed Distinct Molecular Components and Organization of CO2-Concentrating Mechanism in Thermophilic Cyanobacteria.</title>
        <authorList>
            <person name="Tang J."/>
            <person name="Zhou H."/>
            <person name="Yao D."/>
            <person name="Riaz S."/>
            <person name="You D."/>
            <person name="Klepacz-Smolka A."/>
            <person name="Daroch M."/>
        </authorList>
    </citation>
    <scope>NUCLEOTIDE SEQUENCE [LARGE SCALE GENOMIC DNA]</scope>
    <source>
        <strain evidence="3">PCC 6715</strain>
    </source>
</reference>
<evidence type="ECO:0000313" key="2">
    <source>
        <dbReference type="EMBL" id="ATS17652.1"/>
    </source>
</evidence>
<dbReference type="RefSeq" id="WP_099797898.1">
    <property type="nucleotide sequence ID" value="NZ_CP018092.1"/>
</dbReference>
<dbReference type="Proteomes" id="UP000231057">
    <property type="component" value="Chromosome"/>
</dbReference>
<keyword evidence="3" id="KW-1185">Reference proteome</keyword>
<dbReference type="OrthoDB" id="444941at2"/>
<protein>
    <recommendedName>
        <fullName evidence="1">CHAT domain-containing protein</fullName>
    </recommendedName>
</protein>
<sequence length="443" mass="50417">MMQHVCLELDTPPLADQSFEGRLLLGLEGQLDAQGVFPVVFQPLQLVKTAYEEWVGAYRECAKATRLGAVGNQITNISSPLPHLLQDVRAKYQIFVERLQRWLNETRVNDLSSHGDVSSSCFGLANYLFNPFGESRHLFVQTPTLELWRYPWHEWFRIRNHLELEVVFMPRFYRPLQNPHHKYPRVRILAIFGKEHGLNLSGDFSALRALPNVELHSLVTPSLGDLVHLWQEPWDILFYAGHSGNGAIDVDSRLEIQQIRDTLQYAAQQGLQLGIFNSCESIDIAQQLVQLGVPHVIGMREVIPDLVAQRFLQYFLSNFQRGADLYTAVARARSQLRELVHIEEHLPGTASLPLICRHPQARPLTWAHLQQGSRTTIVISPDSSSPLHQLPDLLFWCRLQLDLAQQEFAWVETSYRSDVGGLKPLRFSEGIQPTQGALALSMC</sequence>
<evidence type="ECO:0000313" key="3">
    <source>
        <dbReference type="Proteomes" id="UP000231057"/>
    </source>
</evidence>
<gene>
    <name evidence="2" type="ORF">BRW62_01595</name>
</gene>
<evidence type="ECO:0000259" key="1">
    <source>
        <dbReference type="Pfam" id="PF12770"/>
    </source>
</evidence>
<dbReference type="AlphaFoldDB" id="A0A2D2PZH0"/>
<organism evidence="2 3">
    <name type="scientific">Parathermosynechococcus lividus PCC 6715</name>
    <dbReference type="NCBI Taxonomy" id="1917166"/>
    <lineage>
        <taxon>Bacteria</taxon>
        <taxon>Bacillati</taxon>
        <taxon>Cyanobacteriota</taxon>
        <taxon>Cyanophyceae</taxon>
        <taxon>Acaryochloridales</taxon>
        <taxon>Thermosynechococcaceae</taxon>
        <taxon>Parathermosynechococcus</taxon>
    </lineage>
</organism>
<dbReference type="Pfam" id="PF12770">
    <property type="entry name" value="CHAT"/>
    <property type="match status" value="1"/>
</dbReference>
<accession>A0A2D2PZH0</accession>
<reference evidence="2 3" key="1">
    <citation type="submission" date="2016-11" db="EMBL/GenBank/DDBJ databases">
        <title>Complete genome sequence of thermophilic cyanobacteria strain Synechococcus sp. PCC6715.</title>
        <authorList>
            <person name="Tang J."/>
            <person name="Daroch M."/>
            <person name="Liang Y."/>
            <person name="Jiang D."/>
            <person name="Shah M."/>
        </authorList>
    </citation>
    <scope>NUCLEOTIDE SEQUENCE [LARGE SCALE GENOMIC DNA]</scope>
    <source>
        <strain evidence="2 3">PCC 6715</strain>
    </source>
</reference>
<name>A0A2D2PZH0_PARLV</name>
<feature type="domain" description="CHAT" evidence="1">
    <location>
        <begin position="232"/>
        <end position="369"/>
    </location>
</feature>
<proteinExistence type="predicted"/>
<dbReference type="EMBL" id="CP018092">
    <property type="protein sequence ID" value="ATS17652.1"/>
    <property type="molecule type" value="Genomic_DNA"/>
</dbReference>
<dbReference type="InterPro" id="IPR024983">
    <property type="entry name" value="CHAT_dom"/>
</dbReference>
<dbReference type="KEGG" id="slw:BRW62_01595"/>